<feature type="compositionally biased region" description="Gly residues" evidence="1">
    <location>
        <begin position="27"/>
        <end position="40"/>
    </location>
</feature>
<feature type="region of interest" description="Disordered" evidence="1">
    <location>
        <begin position="25"/>
        <end position="57"/>
    </location>
</feature>
<evidence type="ECO:0000313" key="4">
    <source>
        <dbReference type="Proteomes" id="UP000008810"/>
    </source>
</evidence>
<dbReference type="EnsemblPlants" id="PNT65900">
    <property type="protein sequence ID" value="PNT65900"/>
    <property type="gene ID" value="BRADI_3g04103v3"/>
</dbReference>
<evidence type="ECO:0000313" key="3">
    <source>
        <dbReference type="EnsemblPlants" id="PNT65900"/>
    </source>
</evidence>
<evidence type="ECO:0000256" key="1">
    <source>
        <dbReference type="SAM" id="MobiDB-lite"/>
    </source>
</evidence>
<reference evidence="3" key="3">
    <citation type="submission" date="2018-08" db="UniProtKB">
        <authorList>
            <consortium name="EnsemblPlants"/>
        </authorList>
    </citation>
    <scope>IDENTIFICATION</scope>
    <source>
        <strain evidence="3">cv. Bd21</strain>
    </source>
</reference>
<keyword evidence="4" id="KW-1185">Reference proteome</keyword>
<gene>
    <name evidence="2" type="ORF">BRADI_3g04103v3</name>
</gene>
<reference evidence="2 3" key="1">
    <citation type="journal article" date="2010" name="Nature">
        <title>Genome sequencing and analysis of the model grass Brachypodium distachyon.</title>
        <authorList>
            <consortium name="International Brachypodium Initiative"/>
        </authorList>
    </citation>
    <scope>NUCLEOTIDE SEQUENCE [LARGE SCALE GENOMIC DNA]</scope>
    <source>
        <strain evidence="2 3">Bd21</strain>
    </source>
</reference>
<evidence type="ECO:0000313" key="2">
    <source>
        <dbReference type="EMBL" id="PNT65900.1"/>
    </source>
</evidence>
<accession>A0A2K2CV50</accession>
<dbReference type="Proteomes" id="UP000008810">
    <property type="component" value="Chromosome 3"/>
</dbReference>
<name>A0A2K2CV50_BRADI</name>
<protein>
    <submittedName>
        <fullName evidence="2 3">Uncharacterized protein</fullName>
    </submittedName>
</protein>
<proteinExistence type="predicted"/>
<reference evidence="2" key="2">
    <citation type="submission" date="2017-06" db="EMBL/GenBank/DDBJ databases">
        <title>WGS assembly of Brachypodium distachyon.</title>
        <authorList>
            <consortium name="The International Brachypodium Initiative"/>
            <person name="Lucas S."/>
            <person name="Harmon-Smith M."/>
            <person name="Lail K."/>
            <person name="Tice H."/>
            <person name="Grimwood J."/>
            <person name="Bruce D."/>
            <person name="Barry K."/>
            <person name="Shu S."/>
            <person name="Lindquist E."/>
            <person name="Wang M."/>
            <person name="Pitluck S."/>
            <person name="Vogel J.P."/>
            <person name="Garvin D.F."/>
            <person name="Mockler T.C."/>
            <person name="Schmutz J."/>
            <person name="Rokhsar D."/>
            <person name="Bevan M.W."/>
        </authorList>
    </citation>
    <scope>NUCLEOTIDE SEQUENCE</scope>
    <source>
        <strain evidence="2">Bd21</strain>
    </source>
</reference>
<dbReference type="AlphaFoldDB" id="A0A2K2CV50"/>
<organism evidence="2">
    <name type="scientific">Brachypodium distachyon</name>
    <name type="common">Purple false brome</name>
    <name type="synonym">Trachynia distachya</name>
    <dbReference type="NCBI Taxonomy" id="15368"/>
    <lineage>
        <taxon>Eukaryota</taxon>
        <taxon>Viridiplantae</taxon>
        <taxon>Streptophyta</taxon>
        <taxon>Embryophyta</taxon>
        <taxon>Tracheophyta</taxon>
        <taxon>Spermatophyta</taxon>
        <taxon>Magnoliopsida</taxon>
        <taxon>Liliopsida</taxon>
        <taxon>Poales</taxon>
        <taxon>Poaceae</taxon>
        <taxon>BOP clade</taxon>
        <taxon>Pooideae</taxon>
        <taxon>Stipodae</taxon>
        <taxon>Brachypodieae</taxon>
        <taxon>Brachypodium</taxon>
    </lineage>
</organism>
<dbReference type="InParanoid" id="A0A2K2CV50"/>
<dbReference type="Gramene" id="PNT65900">
    <property type="protein sequence ID" value="PNT65900"/>
    <property type="gene ID" value="BRADI_3g04103v3"/>
</dbReference>
<sequence>MSQGRWGAPPHLVDPRRRHDFFADEAVGGGGGPFPRGSGGAAMAAAGGEQWRRPNRRRRCTRAVAETNGAMAVILPRELFGFQGMGCWFSTYWEKGRENRKVS</sequence>
<dbReference type="EMBL" id="CM000882">
    <property type="protein sequence ID" value="PNT65900.1"/>
    <property type="molecule type" value="Genomic_DNA"/>
</dbReference>